<protein>
    <submittedName>
        <fullName evidence="2">Uncharacterized protein</fullName>
    </submittedName>
</protein>
<gene>
    <name evidence="2" type="ORF">BLA29_014575</name>
</gene>
<evidence type="ECO:0000313" key="2">
    <source>
        <dbReference type="EMBL" id="OTF74097.1"/>
    </source>
</evidence>
<evidence type="ECO:0000256" key="1">
    <source>
        <dbReference type="SAM" id="MobiDB-lite"/>
    </source>
</evidence>
<proteinExistence type="predicted"/>
<dbReference type="AlphaFoldDB" id="A0A1Y3B1M8"/>
<organism evidence="2 3">
    <name type="scientific">Euroglyphus maynei</name>
    <name type="common">Mayne's house dust mite</name>
    <dbReference type="NCBI Taxonomy" id="6958"/>
    <lineage>
        <taxon>Eukaryota</taxon>
        <taxon>Metazoa</taxon>
        <taxon>Ecdysozoa</taxon>
        <taxon>Arthropoda</taxon>
        <taxon>Chelicerata</taxon>
        <taxon>Arachnida</taxon>
        <taxon>Acari</taxon>
        <taxon>Acariformes</taxon>
        <taxon>Sarcoptiformes</taxon>
        <taxon>Astigmata</taxon>
        <taxon>Psoroptidia</taxon>
        <taxon>Analgoidea</taxon>
        <taxon>Pyroglyphidae</taxon>
        <taxon>Pyroglyphinae</taxon>
        <taxon>Euroglyphus</taxon>
    </lineage>
</organism>
<keyword evidence="3" id="KW-1185">Reference proteome</keyword>
<feature type="compositionally biased region" description="Low complexity" evidence="1">
    <location>
        <begin position="12"/>
        <end position="23"/>
    </location>
</feature>
<comment type="caution">
    <text evidence="2">The sequence shown here is derived from an EMBL/GenBank/DDBJ whole genome shotgun (WGS) entry which is preliminary data.</text>
</comment>
<dbReference type="Proteomes" id="UP000194236">
    <property type="component" value="Unassembled WGS sequence"/>
</dbReference>
<feature type="region of interest" description="Disordered" evidence="1">
    <location>
        <begin position="1"/>
        <end position="29"/>
    </location>
</feature>
<evidence type="ECO:0000313" key="3">
    <source>
        <dbReference type="Proteomes" id="UP000194236"/>
    </source>
</evidence>
<reference evidence="2 3" key="1">
    <citation type="submission" date="2017-03" db="EMBL/GenBank/DDBJ databases">
        <title>Genome Survey of Euroglyphus maynei.</title>
        <authorList>
            <person name="Arlian L.G."/>
            <person name="Morgan M.S."/>
            <person name="Rider S.D."/>
        </authorList>
    </citation>
    <scope>NUCLEOTIDE SEQUENCE [LARGE SCALE GENOMIC DNA]</scope>
    <source>
        <strain evidence="2">Arlian Lab</strain>
        <tissue evidence="2">Whole body</tissue>
    </source>
</reference>
<accession>A0A1Y3B1M8</accession>
<name>A0A1Y3B1M8_EURMA</name>
<dbReference type="EMBL" id="MUJZ01048710">
    <property type="protein sequence ID" value="OTF74097.1"/>
    <property type="molecule type" value="Genomic_DNA"/>
</dbReference>
<sequence length="56" mass="5839">MTSLITNGIELETPAPTPTTAAEPPMPSNNQIVSANMIAQNMLDNLSQPTNGQTGN</sequence>
<feature type="non-terminal residue" evidence="2">
    <location>
        <position position="56"/>
    </location>
</feature>